<feature type="transmembrane region" description="Helical" evidence="2">
    <location>
        <begin position="349"/>
        <end position="366"/>
    </location>
</feature>
<keyword evidence="1" id="KW-0679">Respiratory chain</keyword>
<dbReference type="AlphaFoldDB" id="A0A0E2YY92"/>
<dbReference type="Gene3D" id="1.20.210.10">
    <property type="entry name" value="Cytochrome c oxidase-like, subunit I domain"/>
    <property type="match status" value="1"/>
</dbReference>
<accession>A0A0E2YY92</accession>
<keyword evidence="1" id="KW-0249">Electron transport</keyword>
<evidence type="ECO:0000313" key="5">
    <source>
        <dbReference type="Proteomes" id="UP000028839"/>
    </source>
</evidence>
<evidence type="ECO:0000256" key="1">
    <source>
        <dbReference type="ARBA" id="ARBA00022660"/>
    </source>
</evidence>
<dbReference type="InterPro" id="IPR000883">
    <property type="entry name" value="Cyt_C_Oxase_1"/>
</dbReference>
<feature type="transmembrane region" description="Helical" evidence="2">
    <location>
        <begin position="60"/>
        <end position="86"/>
    </location>
</feature>
<sequence>MSTTTVSNKISYSEAENQGALVAVKAHLIAAFLVFLLMMLAGATLRAAQGNMAPIGADVFYQFMTVHGAGMIGIAAIAGMAVLWYFLRQYVPLSTKIFWINFGIFLTGVVIILGSVFLGKYGGAWTFLYPLPGISMGAWSTGAAAAFLLGLLIIGTGFLILLLDFGRAILSSYGSFGRALGLPQLFGKEPLNPYHPATVVAGTMVLIVDFIGIAAGAVVLVMMLVNLYNPEFKPDPLLVKNLIYFFGHVIINVAIYSAVVAIYELLPRYTGRPYKTSKVFYAAWFAIVFMVMSVYPHHLYMDFPMPKWAMIGAQILSYGSGLPVMVVTGYGALMLVYRSGIRWNTSAKLLMLSIFGWAAGGIPAVVDSMVSFNRVLHNTMWVPGHFHFYLLLGVLPMIFGFTFYLLNGANGAQEEKPPLTERLGFYSFVGGALLFVGGFLASGASGIPRRWAVHLEEWVPYAQWSTLGAVLVIVGVLLFTLRVLTVLPKAPDPALAPAH</sequence>
<feature type="transmembrane region" description="Helical" evidence="2">
    <location>
        <begin position="423"/>
        <end position="441"/>
    </location>
</feature>
<dbReference type="Proteomes" id="UP000028839">
    <property type="component" value="Unassembled WGS sequence"/>
</dbReference>
<reference evidence="4 5" key="1">
    <citation type="submission" date="2014-07" db="EMBL/GenBank/DDBJ databases">
        <title>Comparative analysis of Nitrosococcus oceani genome inventories of strains from Pacific and Atlantic gyres.</title>
        <authorList>
            <person name="Lim C.K."/>
            <person name="Wang L."/>
            <person name="Sayavedra-Soto L.A."/>
            <person name="Klotz M.G."/>
        </authorList>
    </citation>
    <scope>NUCLEOTIDE SEQUENCE [LARGE SCALE GENOMIC DNA]</scope>
    <source>
        <strain evidence="4 5">C-27</strain>
    </source>
</reference>
<feature type="transmembrane region" description="Helical" evidence="2">
    <location>
        <begin position="138"/>
        <end position="163"/>
    </location>
</feature>
<dbReference type="PANTHER" id="PTHR10422">
    <property type="entry name" value="CYTOCHROME C OXIDASE SUBUNIT 1"/>
    <property type="match status" value="1"/>
</dbReference>
<feature type="transmembrane region" description="Helical" evidence="2">
    <location>
        <begin position="98"/>
        <end position="118"/>
    </location>
</feature>
<proteinExistence type="predicted"/>
<keyword evidence="1" id="KW-0813">Transport</keyword>
<protein>
    <submittedName>
        <fullName evidence="4">Cytochrome C oxidase subunit I</fullName>
    </submittedName>
</protein>
<evidence type="ECO:0000256" key="2">
    <source>
        <dbReference type="SAM" id="Phobius"/>
    </source>
</evidence>
<dbReference type="SUPFAM" id="SSF81442">
    <property type="entry name" value="Cytochrome c oxidase subunit I-like"/>
    <property type="match status" value="1"/>
</dbReference>
<dbReference type="PROSITE" id="PS50855">
    <property type="entry name" value="COX1"/>
    <property type="match status" value="1"/>
</dbReference>
<dbReference type="GO" id="GO:0009060">
    <property type="term" value="P:aerobic respiration"/>
    <property type="evidence" value="ECO:0007669"/>
    <property type="project" value="InterPro"/>
</dbReference>
<feature type="transmembrane region" description="Helical" evidence="2">
    <location>
        <begin position="28"/>
        <end position="48"/>
    </location>
</feature>
<dbReference type="EMBL" id="JPGN01000087">
    <property type="protein sequence ID" value="KFI18154.1"/>
    <property type="molecule type" value="Genomic_DNA"/>
</dbReference>
<dbReference type="Pfam" id="PF00115">
    <property type="entry name" value="COX1"/>
    <property type="match status" value="1"/>
</dbReference>
<evidence type="ECO:0000313" key="4">
    <source>
        <dbReference type="EMBL" id="KFI18154.1"/>
    </source>
</evidence>
<gene>
    <name evidence="4" type="ORF">IB75_15785</name>
</gene>
<feature type="transmembrane region" description="Helical" evidence="2">
    <location>
        <begin position="386"/>
        <end position="407"/>
    </location>
</feature>
<name>A0A0E2YY92_9GAMM</name>
<dbReference type="GO" id="GO:0020037">
    <property type="term" value="F:heme binding"/>
    <property type="evidence" value="ECO:0007669"/>
    <property type="project" value="InterPro"/>
</dbReference>
<feature type="transmembrane region" description="Helical" evidence="2">
    <location>
        <begin position="242"/>
        <end position="266"/>
    </location>
</feature>
<feature type="transmembrane region" description="Helical" evidence="2">
    <location>
        <begin position="315"/>
        <end position="337"/>
    </location>
</feature>
<evidence type="ECO:0000259" key="3">
    <source>
        <dbReference type="PROSITE" id="PS50855"/>
    </source>
</evidence>
<keyword evidence="2" id="KW-0812">Transmembrane</keyword>
<dbReference type="InterPro" id="IPR036927">
    <property type="entry name" value="Cyt_c_oxase-like_su1_sf"/>
</dbReference>
<dbReference type="GO" id="GO:0016020">
    <property type="term" value="C:membrane"/>
    <property type="evidence" value="ECO:0007669"/>
    <property type="project" value="InterPro"/>
</dbReference>
<dbReference type="InterPro" id="IPR023616">
    <property type="entry name" value="Cyt_c_oxase-like_su1_dom"/>
</dbReference>
<keyword evidence="2" id="KW-1133">Transmembrane helix</keyword>
<dbReference type="OrthoDB" id="9764568at2"/>
<feature type="transmembrane region" description="Helical" evidence="2">
    <location>
        <begin position="278"/>
        <end position="295"/>
    </location>
</feature>
<keyword evidence="2" id="KW-0472">Membrane</keyword>
<feature type="transmembrane region" description="Helical" evidence="2">
    <location>
        <begin position="197"/>
        <end position="222"/>
    </location>
</feature>
<feature type="domain" description="Cytochrome oxidase subunit I profile" evidence="3">
    <location>
        <begin position="27"/>
        <end position="499"/>
    </location>
</feature>
<organism evidence="4 5">
    <name type="scientific">Nitrosococcus oceani C-27</name>
    <dbReference type="NCBI Taxonomy" id="314279"/>
    <lineage>
        <taxon>Bacteria</taxon>
        <taxon>Pseudomonadati</taxon>
        <taxon>Pseudomonadota</taxon>
        <taxon>Gammaproteobacteria</taxon>
        <taxon>Chromatiales</taxon>
        <taxon>Chromatiaceae</taxon>
        <taxon>Nitrosococcus</taxon>
    </lineage>
</organism>
<feature type="transmembrane region" description="Helical" evidence="2">
    <location>
        <begin position="461"/>
        <end position="481"/>
    </location>
</feature>
<dbReference type="GO" id="GO:0004129">
    <property type="term" value="F:cytochrome-c oxidase activity"/>
    <property type="evidence" value="ECO:0007669"/>
    <property type="project" value="InterPro"/>
</dbReference>
<dbReference type="HOGENOM" id="CLU_042910_0_0_6"/>
<dbReference type="PRINTS" id="PR01165">
    <property type="entry name" value="CYCOXIDASEI"/>
</dbReference>
<comment type="caution">
    <text evidence="4">The sequence shown here is derived from an EMBL/GenBank/DDBJ whole genome shotgun (WGS) entry which is preliminary data.</text>
</comment>